<evidence type="ECO:0000259" key="11">
    <source>
        <dbReference type="Pfam" id="PF00316"/>
    </source>
</evidence>
<evidence type="ECO:0000256" key="4">
    <source>
        <dbReference type="ARBA" id="ARBA00022490"/>
    </source>
</evidence>
<keyword evidence="8 9" id="KW-0119">Carbohydrate metabolism</keyword>
<accession>A0A212Q330</accession>
<dbReference type="Proteomes" id="UP000197065">
    <property type="component" value="Unassembled WGS sequence"/>
</dbReference>
<comment type="subunit">
    <text evidence="9">Homotetramer.</text>
</comment>
<dbReference type="Pfam" id="PF18913">
    <property type="entry name" value="FBPase_C"/>
    <property type="match status" value="1"/>
</dbReference>
<feature type="binding site" evidence="9">
    <location>
        <position position="110"/>
    </location>
    <ligand>
        <name>Mg(2+)</name>
        <dbReference type="ChEBI" id="CHEBI:18420"/>
        <label>2</label>
    </ligand>
</feature>
<comment type="subcellular location">
    <subcellularLocation>
        <location evidence="9">Cytoplasm</location>
    </subcellularLocation>
</comment>
<keyword evidence="7 9" id="KW-0460">Magnesium</keyword>
<evidence type="ECO:0000256" key="1">
    <source>
        <dbReference type="ARBA" id="ARBA00001273"/>
    </source>
</evidence>
<gene>
    <name evidence="9" type="primary">fbp</name>
    <name evidence="13" type="ORF">SAMN07250955_101390</name>
</gene>
<feature type="domain" description="Fructose-1-6-bisphosphatase class I N-terminal" evidence="11">
    <location>
        <begin position="20"/>
        <end position="177"/>
    </location>
</feature>
<dbReference type="PIRSF" id="PIRSF500210">
    <property type="entry name" value="FBPtase"/>
    <property type="match status" value="1"/>
</dbReference>
<dbReference type="Gene3D" id="3.40.190.80">
    <property type="match status" value="1"/>
</dbReference>
<dbReference type="GO" id="GO:0006000">
    <property type="term" value="P:fructose metabolic process"/>
    <property type="evidence" value="ECO:0007669"/>
    <property type="project" value="TreeGrafter"/>
</dbReference>
<comment type="pathway">
    <text evidence="2">Carbohydrate biosynthesis; Calvin cycle.</text>
</comment>
<evidence type="ECO:0000256" key="10">
    <source>
        <dbReference type="RuleBase" id="RU000508"/>
    </source>
</evidence>
<dbReference type="Gene3D" id="3.30.540.10">
    <property type="entry name" value="Fructose-1,6-Bisphosphatase, subunit A, domain 1"/>
    <property type="match status" value="1"/>
</dbReference>
<feature type="binding site" evidence="9">
    <location>
        <position position="193"/>
    </location>
    <ligand>
        <name>substrate</name>
    </ligand>
</feature>
<dbReference type="EC" id="3.1.3.11" evidence="9"/>
<evidence type="ECO:0000313" key="13">
    <source>
        <dbReference type="EMBL" id="SNB53664.1"/>
    </source>
</evidence>
<keyword evidence="6 9" id="KW-0378">Hydrolase</keyword>
<evidence type="ECO:0000256" key="9">
    <source>
        <dbReference type="HAMAP-Rule" id="MF_01855"/>
    </source>
</evidence>
<dbReference type="PANTHER" id="PTHR11556:SF35">
    <property type="entry name" value="SEDOHEPTULOSE-1,7-BISPHOSPHATASE, CHLOROPLASTIC"/>
    <property type="match status" value="1"/>
</dbReference>
<dbReference type="InterPro" id="IPR020548">
    <property type="entry name" value="Fructose_bisphosphatase_AS"/>
</dbReference>
<comment type="cofactor">
    <cofactor evidence="9">
        <name>Mg(2+)</name>
        <dbReference type="ChEBI" id="CHEBI:18420"/>
    </cofactor>
    <text evidence="9">Binds 2 magnesium ions per subunit.</text>
</comment>
<comment type="caution">
    <text evidence="9">Lacks conserved residue(s) required for the propagation of feature annotation.</text>
</comment>
<dbReference type="HAMAP" id="MF_01855">
    <property type="entry name" value="FBPase_class1"/>
    <property type="match status" value="1"/>
</dbReference>
<dbReference type="GO" id="GO:0042132">
    <property type="term" value="F:fructose 1,6-bisphosphate 1-phosphatase activity"/>
    <property type="evidence" value="ECO:0007669"/>
    <property type="project" value="UniProtKB-UniRule"/>
</dbReference>
<organism evidence="13 14">
    <name type="scientific">Arboricoccus pini</name>
    <dbReference type="NCBI Taxonomy" id="1963835"/>
    <lineage>
        <taxon>Bacteria</taxon>
        <taxon>Pseudomonadati</taxon>
        <taxon>Pseudomonadota</taxon>
        <taxon>Alphaproteobacteria</taxon>
        <taxon>Geminicoccales</taxon>
        <taxon>Geminicoccaceae</taxon>
        <taxon>Arboricoccus</taxon>
    </lineage>
</organism>
<dbReference type="PROSITE" id="PS00124">
    <property type="entry name" value="FBPASE"/>
    <property type="match status" value="1"/>
</dbReference>
<evidence type="ECO:0000256" key="6">
    <source>
        <dbReference type="ARBA" id="ARBA00022801"/>
    </source>
</evidence>
<comment type="similarity">
    <text evidence="3 9 10">Belongs to the FBPase class 1 family.</text>
</comment>
<dbReference type="InterPro" id="IPR044015">
    <property type="entry name" value="FBPase_C_dom"/>
</dbReference>
<dbReference type="GO" id="GO:0006094">
    <property type="term" value="P:gluconeogenesis"/>
    <property type="evidence" value="ECO:0007669"/>
    <property type="project" value="UniProtKB-UniRule"/>
</dbReference>
<dbReference type="GO" id="GO:0000287">
    <property type="term" value="F:magnesium ion binding"/>
    <property type="evidence" value="ECO:0007669"/>
    <property type="project" value="UniProtKB-UniRule"/>
</dbReference>
<feature type="binding site" evidence="9">
    <location>
        <position position="107"/>
    </location>
    <ligand>
        <name>Mg(2+)</name>
        <dbReference type="ChEBI" id="CHEBI:18420"/>
        <label>1</label>
    </ligand>
</feature>
<dbReference type="GO" id="GO:0005829">
    <property type="term" value="C:cytosol"/>
    <property type="evidence" value="ECO:0007669"/>
    <property type="project" value="TreeGrafter"/>
</dbReference>
<dbReference type="GO" id="GO:0006002">
    <property type="term" value="P:fructose 6-phosphate metabolic process"/>
    <property type="evidence" value="ECO:0007669"/>
    <property type="project" value="TreeGrafter"/>
</dbReference>
<keyword evidence="14" id="KW-1185">Reference proteome</keyword>
<dbReference type="PIRSF" id="PIRSF000904">
    <property type="entry name" value="FBPtase_SBPase"/>
    <property type="match status" value="1"/>
</dbReference>
<name>A0A212Q330_9PROT</name>
<evidence type="ECO:0000256" key="7">
    <source>
        <dbReference type="ARBA" id="ARBA00022842"/>
    </source>
</evidence>
<dbReference type="EMBL" id="FYEH01000001">
    <property type="protein sequence ID" value="SNB53664.1"/>
    <property type="molecule type" value="Genomic_DNA"/>
</dbReference>
<evidence type="ECO:0000256" key="8">
    <source>
        <dbReference type="ARBA" id="ARBA00023277"/>
    </source>
</evidence>
<dbReference type="Pfam" id="PF00316">
    <property type="entry name" value="FBPase"/>
    <property type="match status" value="1"/>
</dbReference>
<dbReference type="PANTHER" id="PTHR11556">
    <property type="entry name" value="FRUCTOSE-1,6-BISPHOSPHATASE-RELATED"/>
    <property type="match status" value="1"/>
</dbReference>
<feature type="binding site" evidence="9">
    <location>
        <position position="109"/>
    </location>
    <ligand>
        <name>Mg(2+)</name>
        <dbReference type="ChEBI" id="CHEBI:18420"/>
        <label>1</label>
    </ligand>
</feature>
<feature type="binding site" evidence="9">
    <location>
        <position position="107"/>
    </location>
    <ligand>
        <name>Mg(2+)</name>
        <dbReference type="ChEBI" id="CHEBI:18420"/>
        <label>2</label>
    </ligand>
</feature>
<evidence type="ECO:0000256" key="3">
    <source>
        <dbReference type="ARBA" id="ARBA00010941"/>
    </source>
</evidence>
<evidence type="ECO:0000256" key="5">
    <source>
        <dbReference type="ARBA" id="ARBA00022723"/>
    </source>
</evidence>
<protein>
    <recommendedName>
        <fullName evidence="9">Fructose-1,6-bisphosphatase class 1</fullName>
        <shortName evidence="9">FBPase class 1</shortName>
        <ecNumber evidence="9">3.1.3.11</ecNumber>
    </recommendedName>
    <alternativeName>
        <fullName evidence="9">D-fructose-1,6-bisphosphate 1-phosphohydrolase class 1</fullName>
    </alternativeName>
</protein>
<dbReference type="InterPro" id="IPR028343">
    <property type="entry name" value="FBPtase"/>
</dbReference>
<keyword evidence="4 9" id="KW-0963">Cytoplasm</keyword>
<dbReference type="PRINTS" id="PR00115">
    <property type="entry name" value="F16BPHPHTASE"/>
</dbReference>
<feature type="domain" description="Fructose-1-6-bisphosphatase class 1 C-terminal" evidence="12">
    <location>
        <begin position="185"/>
        <end position="313"/>
    </location>
</feature>
<dbReference type="OrthoDB" id="9806756at2"/>
<feature type="binding site" evidence="9">
    <location>
        <position position="265"/>
    </location>
    <ligand>
        <name>Mg(2+)</name>
        <dbReference type="ChEBI" id="CHEBI:18420"/>
        <label>2</label>
    </ligand>
</feature>
<reference evidence="13 14" key="1">
    <citation type="submission" date="2017-06" db="EMBL/GenBank/DDBJ databases">
        <authorList>
            <person name="Kim H.J."/>
            <person name="Triplett B.A."/>
        </authorList>
    </citation>
    <scope>NUCLEOTIDE SEQUENCE [LARGE SCALE GENOMIC DNA]</scope>
    <source>
        <strain evidence="13 14">B29T1</strain>
    </source>
</reference>
<evidence type="ECO:0000313" key="14">
    <source>
        <dbReference type="Proteomes" id="UP000197065"/>
    </source>
</evidence>
<dbReference type="InterPro" id="IPR000146">
    <property type="entry name" value="FBPase_class-1"/>
</dbReference>
<evidence type="ECO:0000256" key="2">
    <source>
        <dbReference type="ARBA" id="ARBA00005215"/>
    </source>
</evidence>
<dbReference type="AlphaFoldDB" id="A0A212Q330"/>
<dbReference type="GO" id="GO:0005986">
    <property type="term" value="P:sucrose biosynthetic process"/>
    <property type="evidence" value="ECO:0007669"/>
    <property type="project" value="TreeGrafter"/>
</dbReference>
<dbReference type="CDD" id="cd00354">
    <property type="entry name" value="FBPase"/>
    <property type="match status" value="1"/>
</dbReference>
<comment type="catalytic activity">
    <reaction evidence="1 9">
        <text>beta-D-fructose 1,6-bisphosphate + H2O = beta-D-fructose 6-phosphate + phosphate</text>
        <dbReference type="Rhea" id="RHEA:11064"/>
        <dbReference type="ChEBI" id="CHEBI:15377"/>
        <dbReference type="ChEBI" id="CHEBI:32966"/>
        <dbReference type="ChEBI" id="CHEBI:43474"/>
        <dbReference type="ChEBI" id="CHEBI:57634"/>
        <dbReference type="EC" id="3.1.3.11"/>
    </reaction>
</comment>
<dbReference type="RefSeq" id="WP_088559691.1">
    <property type="nucleotide sequence ID" value="NZ_FYEH01000001.1"/>
</dbReference>
<dbReference type="InterPro" id="IPR033391">
    <property type="entry name" value="FBPase_N"/>
</dbReference>
<feature type="binding site" evidence="9">
    <location>
        <begin position="110"/>
        <end position="113"/>
    </location>
    <ligand>
        <name>substrate</name>
    </ligand>
</feature>
<dbReference type="SUPFAM" id="SSF56655">
    <property type="entry name" value="Carbohydrate phosphatase"/>
    <property type="match status" value="1"/>
</dbReference>
<sequence length="336" mass="36692">MTLLLDDRLKEWAGANDLRRAVAATISSLARASSDLAGLIAKAPLLGDLAVIVGGNAGGDAQKELDVRADALFRAALRDAPVAELVSEEADDIVHLNASAPLSVAIDPLDGSSNIETNVAIGTIFGIWPKAGRLQPGDAQLASGFVVYGPQTMLVLTLRDGVEIYVLDPDARHFVRIREKVAVRPERAEYAINASNYRHWDRWLQRYVDDCQAGIEGALQTDYNTRWIASLVAEAFRILARGGIFLYPGDARQGYAQGRLRLLYEAAPLALIFEEAGGAATDGDRRILEKEPDSPHQRTPLIIGSRDHVDRLGDYRRAANHGRPSPLFAQRGLYHR</sequence>
<dbReference type="NCBIfam" id="NF006780">
    <property type="entry name" value="PRK09293.1-4"/>
    <property type="match status" value="1"/>
</dbReference>
<dbReference type="GO" id="GO:0030388">
    <property type="term" value="P:fructose 1,6-bisphosphate metabolic process"/>
    <property type="evidence" value="ECO:0007669"/>
    <property type="project" value="TreeGrafter"/>
</dbReference>
<proteinExistence type="inferred from homology"/>
<evidence type="ECO:0000259" key="12">
    <source>
        <dbReference type="Pfam" id="PF18913"/>
    </source>
</evidence>
<keyword evidence="5 9" id="KW-0479">Metal-binding</keyword>
<feature type="binding site" evidence="9">
    <location>
        <position position="88"/>
    </location>
    <ligand>
        <name>Mg(2+)</name>
        <dbReference type="ChEBI" id="CHEBI:18420"/>
        <label>1</label>
    </ligand>
</feature>